<dbReference type="PANTHER" id="PTHR37948:SF1">
    <property type="entry name" value="BLL5189 PROTEIN"/>
    <property type="match status" value="1"/>
</dbReference>
<keyword evidence="3" id="KW-1185">Reference proteome</keyword>
<dbReference type="PANTHER" id="PTHR37948">
    <property type="entry name" value="ZGC:113208"/>
    <property type="match status" value="1"/>
</dbReference>
<feature type="region of interest" description="Disordered" evidence="1">
    <location>
        <begin position="1"/>
        <end position="152"/>
    </location>
</feature>
<dbReference type="EMBL" id="JAKWFO010000008">
    <property type="protein sequence ID" value="KAI9633655.1"/>
    <property type="molecule type" value="Genomic_DNA"/>
</dbReference>
<gene>
    <name evidence="2" type="ORF">MKK02DRAFT_38314</name>
</gene>
<dbReference type="GeneID" id="77729244"/>
<dbReference type="AlphaFoldDB" id="A0AA38H4C9"/>
<feature type="compositionally biased region" description="Basic and acidic residues" evidence="1">
    <location>
        <begin position="52"/>
        <end position="72"/>
    </location>
</feature>
<evidence type="ECO:0000256" key="1">
    <source>
        <dbReference type="SAM" id="MobiDB-lite"/>
    </source>
</evidence>
<accession>A0AA38H4C9</accession>
<feature type="compositionally biased region" description="Acidic residues" evidence="1">
    <location>
        <begin position="11"/>
        <end position="23"/>
    </location>
</feature>
<sequence length="338" mass="38239">MSDGSENELINLDEDNMEDDDDYERQRQENMRNNAALLDSLGLQGAKPPRPRNSDKKPQLSAEDRRARKDAQIRSAALKENIQPTRRSGRVAAIQQRPVPVKDDGSDPDYTPPPPQFRYSTIPKQRALAVPSGPEYETSESLEPQPRPKRGEDGVLIFEGRWKGVFTPNLTPEEMFRQGAFGGAFFCDTYSKVLKTPLSAANDIASLPFTLPDSLTSTHLSRSDPEASVNRFGLRAGQSLQEWEKAGWIWAGDPRGWAQWYTRFWAGRRTEDDERQVRRWLKVAGPTGRFKNQLIKKIAGAGGREAIHDEVLGAVVRQCLWQWGYELNEIEWDKVMGA</sequence>
<name>A0AA38H4C9_9TREE</name>
<evidence type="ECO:0000313" key="2">
    <source>
        <dbReference type="EMBL" id="KAI9633655.1"/>
    </source>
</evidence>
<comment type="caution">
    <text evidence="2">The sequence shown here is derived from an EMBL/GenBank/DDBJ whole genome shotgun (WGS) entry which is preliminary data.</text>
</comment>
<protein>
    <submittedName>
        <fullName evidence="2">Uncharacterized protein</fullName>
    </submittedName>
</protein>
<evidence type="ECO:0000313" key="3">
    <source>
        <dbReference type="Proteomes" id="UP001164286"/>
    </source>
</evidence>
<reference evidence="2" key="1">
    <citation type="journal article" date="2022" name="G3 (Bethesda)">
        <title>High quality genome of the basidiomycete yeast Dioszegia hungarica PDD-24b-2 isolated from cloud water.</title>
        <authorList>
            <person name="Jarrige D."/>
            <person name="Haridas S."/>
            <person name="Bleykasten-Grosshans C."/>
            <person name="Joly M."/>
            <person name="Nadalig T."/>
            <person name="Sancelme M."/>
            <person name="Vuilleumier S."/>
            <person name="Grigoriev I.V."/>
            <person name="Amato P."/>
            <person name="Bringel F."/>
        </authorList>
    </citation>
    <scope>NUCLEOTIDE SEQUENCE</scope>
    <source>
        <strain evidence="2">PDD-24b-2</strain>
    </source>
</reference>
<organism evidence="2 3">
    <name type="scientific">Dioszegia hungarica</name>
    <dbReference type="NCBI Taxonomy" id="4972"/>
    <lineage>
        <taxon>Eukaryota</taxon>
        <taxon>Fungi</taxon>
        <taxon>Dikarya</taxon>
        <taxon>Basidiomycota</taxon>
        <taxon>Agaricomycotina</taxon>
        <taxon>Tremellomycetes</taxon>
        <taxon>Tremellales</taxon>
        <taxon>Bulleribasidiaceae</taxon>
        <taxon>Dioszegia</taxon>
    </lineage>
</organism>
<dbReference type="Proteomes" id="UP001164286">
    <property type="component" value="Unassembled WGS sequence"/>
</dbReference>
<dbReference type="RefSeq" id="XP_052943432.1">
    <property type="nucleotide sequence ID" value="XM_053090039.1"/>
</dbReference>
<proteinExistence type="predicted"/>